<dbReference type="InterPro" id="IPR027417">
    <property type="entry name" value="P-loop_NTPase"/>
</dbReference>
<dbReference type="Pfam" id="PF08477">
    <property type="entry name" value="Roc"/>
    <property type="match status" value="1"/>
</dbReference>
<keyword evidence="1" id="KW-0547">Nucleotide-binding</keyword>
<evidence type="ECO:0000256" key="1">
    <source>
        <dbReference type="ARBA" id="ARBA00022741"/>
    </source>
</evidence>
<proteinExistence type="predicted"/>
<dbReference type="Gene3D" id="3.40.50.300">
    <property type="entry name" value="P-loop containing nucleotide triphosphate hydrolases"/>
    <property type="match status" value="1"/>
</dbReference>
<evidence type="ECO:0000313" key="2">
    <source>
        <dbReference type="EMBL" id="CAG8719257.1"/>
    </source>
</evidence>
<evidence type="ECO:0000313" key="3">
    <source>
        <dbReference type="Proteomes" id="UP000789901"/>
    </source>
</evidence>
<comment type="caution">
    <text evidence="2">The sequence shown here is derived from an EMBL/GenBank/DDBJ whole genome shotgun (WGS) entry which is preliminary data.</text>
</comment>
<dbReference type="EMBL" id="CAJVQB010008468">
    <property type="protein sequence ID" value="CAG8719257.1"/>
    <property type="molecule type" value="Genomic_DNA"/>
</dbReference>
<gene>
    <name evidence="2" type="ORF">GMARGA_LOCUS13385</name>
</gene>
<dbReference type="SUPFAM" id="SSF52540">
    <property type="entry name" value="P-loop containing nucleoside triphosphate hydrolases"/>
    <property type="match status" value="1"/>
</dbReference>
<reference evidence="2 3" key="1">
    <citation type="submission" date="2021-06" db="EMBL/GenBank/DDBJ databases">
        <authorList>
            <person name="Kallberg Y."/>
            <person name="Tangrot J."/>
            <person name="Rosling A."/>
        </authorList>
    </citation>
    <scope>NUCLEOTIDE SEQUENCE [LARGE SCALE GENOMIC DNA]</scope>
    <source>
        <strain evidence="2 3">120-4 pot B 10/14</strain>
    </source>
</reference>
<name>A0ABN7V452_GIGMA</name>
<dbReference type="Proteomes" id="UP000789901">
    <property type="component" value="Unassembled WGS sequence"/>
</dbReference>
<organism evidence="2 3">
    <name type="scientific">Gigaspora margarita</name>
    <dbReference type="NCBI Taxonomy" id="4874"/>
    <lineage>
        <taxon>Eukaryota</taxon>
        <taxon>Fungi</taxon>
        <taxon>Fungi incertae sedis</taxon>
        <taxon>Mucoromycota</taxon>
        <taxon>Glomeromycotina</taxon>
        <taxon>Glomeromycetes</taxon>
        <taxon>Diversisporales</taxon>
        <taxon>Gigasporaceae</taxon>
        <taxon>Gigaspora</taxon>
    </lineage>
</organism>
<accession>A0ABN7V452</accession>
<sequence length="72" mass="8454">MVGDPKIGKTSLMQRFVESDFDAYYNQTNGQPEFIHYVCYDSVAILFMFDLSQISMLNSIKKWYKQTKSLNK</sequence>
<feature type="non-terminal residue" evidence="2">
    <location>
        <position position="72"/>
    </location>
</feature>
<protein>
    <submittedName>
        <fullName evidence="2">6041_t:CDS:1</fullName>
    </submittedName>
</protein>
<dbReference type="PANTHER" id="PTHR47978">
    <property type="match status" value="1"/>
</dbReference>
<keyword evidence="3" id="KW-1185">Reference proteome</keyword>